<dbReference type="EMBL" id="CAFBLU010000010">
    <property type="protein sequence ID" value="CAB4872252.1"/>
    <property type="molecule type" value="Genomic_DNA"/>
</dbReference>
<dbReference type="Gene3D" id="2.30.30.30">
    <property type="match status" value="1"/>
</dbReference>
<dbReference type="AlphaFoldDB" id="A0A6J7DMR4"/>
<evidence type="ECO:0000256" key="2">
    <source>
        <dbReference type="ARBA" id="ARBA00022980"/>
    </source>
</evidence>
<evidence type="ECO:0000256" key="1">
    <source>
        <dbReference type="ARBA" id="ARBA00010618"/>
    </source>
</evidence>
<name>A0A6J7DMR4_9ZZZZ</name>
<dbReference type="InterPro" id="IPR008991">
    <property type="entry name" value="Translation_prot_SH3-like_sf"/>
</dbReference>
<sequence length="111" mass="12268">MAAMRIRTGDTVQVITGKDKGKQGEVLRVDAERRRVYVAGLNMIKRHVANQQVPGTDRVETVGGVIEQEGPIQISNVALLDPKDGKPTRVGVLREDGRRIRIAKRSGERID</sequence>
<evidence type="ECO:0000259" key="4">
    <source>
        <dbReference type="SMART" id="SM00739"/>
    </source>
</evidence>
<dbReference type="PROSITE" id="PS01108">
    <property type="entry name" value="RIBOSOMAL_L24"/>
    <property type="match status" value="1"/>
</dbReference>
<dbReference type="GO" id="GO:0006412">
    <property type="term" value="P:translation"/>
    <property type="evidence" value="ECO:0007669"/>
    <property type="project" value="InterPro"/>
</dbReference>
<dbReference type="GO" id="GO:0005840">
    <property type="term" value="C:ribosome"/>
    <property type="evidence" value="ECO:0007669"/>
    <property type="project" value="UniProtKB-KW"/>
</dbReference>
<evidence type="ECO:0000256" key="3">
    <source>
        <dbReference type="ARBA" id="ARBA00023274"/>
    </source>
</evidence>
<dbReference type="CDD" id="cd06089">
    <property type="entry name" value="KOW_RPL26"/>
    <property type="match status" value="1"/>
</dbReference>
<dbReference type="SMART" id="SM00739">
    <property type="entry name" value="KOW"/>
    <property type="match status" value="1"/>
</dbReference>
<feature type="domain" description="KOW" evidence="4">
    <location>
        <begin position="5"/>
        <end position="32"/>
    </location>
</feature>
<dbReference type="InterPro" id="IPR057264">
    <property type="entry name" value="Ribosomal_uL24_C"/>
</dbReference>
<reference evidence="5" key="1">
    <citation type="submission" date="2020-05" db="EMBL/GenBank/DDBJ databases">
        <authorList>
            <person name="Chiriac C."/>
            <person name="Salcher M."/>
            <person name="Ghai R."/>
            <person name="Kavagutti S V."/>
        </authorList>
    </citation>
    <scope>NUCLEOTIDE SEQUENCE</scope>
</reference>
<dbReference type="Pfam" id="PF00467">
    <property type="entry name" value="KOW"/>
    <property type="match status" value="1"/>
</dbReference>
<dbReference type="InterPro" id="IPR014722">
    <property type="entry name" value="Rib_uL2_dom2"/>
</dbReference>
<dbReference type="InterPro" id="IPR003256">
    <property type="entry name" value="Ribosomal_uL24"/>
</dbReference>
<accession>A0A6J7DMR4</accession>
<dbReference type="HAMAP" id="MF_01326_B">
    <property type="entry name" value="Ribosomal_uL24_B"/>
    <property type="match status" value="1"/>
</dbReference>
<dbReference type="PANTHER" id="PTHR12903">
    <property type="entry name" value="MITOCHONDRIAL RIBOSOMAL PROTEIN L24"/>
    <property type="match status" value="1"/>
</dbReference>
<comment type="similarity">
    <text evidence="1">Belongs to the universal ribosomal protein uL24 family.</text>
</comment>
<gene>
    <name evidence="5" type="ORF">UFOPK3444_00797</name>
</gene>
<dbReference type="InterPro" id="IPR005824">
    <property type="entry name" value="KOW"/>
</dbReference>
<dbReference type="InterPro" id="IPR005825">
    <property type="entry name" value="Ribosomal_uL24_CS"/>
</dbReference>
<dbReference type="GO" id="GO:1990904">
    <property type="term" value="C:ribonucleoprotein complex"/>
    <property type="evidence" value="ECO:0007669"/>
    <property type="project" value="UniProtKB-KW"/>
</dbReference>
<organism evidence="5">
    <name type="scientific">freshwater metagenome</name>
    <dbReference type="NCBI Taxonomy" id="449393"/>
    <lineage>
        <taxon>unclassified sequences</taxon>
        <taxon>metagenomes</taxon>
        <taxon>ecological metagenomes</taxon>
    </lineage>
</organism>
<proteinExistence type="inferred from homology"/>
<keyword evidence="2" id="KW-0689">Ribosomal protein</keyword>
<dbReference type="Pfam" id="PF17136">
    <property type="entry name" value="ribosomal_L24"/>
    <property type="match status" value="1"/>
</dbReference>
<protein>
    <submittedName>
        <fullName evidence="5">Unannotated protein</fullName>
    </submittedName>
</protein>
<dbReference type="GO" id="GO:0003723">
    <property type="term" value="F:RNA binding"/>
    <property type="evidence" value="ECO:0007669"/>
    <property type="project" value="InterPro"/>
</dbReference>
<evidence type="ECO:0000313" key="5">
    <source>
        <dbReference type="EMBL" id="CAB4872252.1"/>
    </source>
</evidence>
<dbReference type="NCBIfam" id="TIGR01079">
    <property type="entry name" value="rplX_bact"/>
    <property type="match status" value="1"/>
</dbReference>
<dbReference type="InterPro" id="IPR041988">
    <property type="entry name" value="Ribosomal_uL24_KOW"/>
</dbReference>
<keyword evidence="3" id="KW-0687">Ribonucleoprotein</keyword>
<dbReference type="GO" id="GO:0003735">
    <property type="term" value="F:structural constituent of ribosome"/>
    <property type="evidence" value="ECO:0007669"/>
    <property type="project" value="InterPro"/>
</dbReference>
<dbReference type="SUPFAM" id="SSF50104">
    <property type="entry name" value="Translation proteins SH3-like domain"/>
    <property type="match status" value="1"/>
</dbReference>